<evidence type="ECO:0000313" key="3">
    <source>
        <dbReference type="EMBL" id="OXV11623.1"/>
    </source>
</evidence>
<feature type="compositionally biased region" description="Low complexity" evidence="1">
    <location>
        <begin position="166"/>
        <end position="181"/>
    </location>
</feature>
<sequence length="237" mass="22442">MHFSLAAVVLAGVALASPMETIYTTEKMTITSCSPTVTNCPANSAAGAGSYSSAPAGYSAPPAGYSAPPAGYSAPPAGYSAPPASYPAPSSAGPGYVSSSPSNGYTPLPPPPSATTTAPGVPVGPSSIPTNTPIISVLTISTCVPTVTYSTVTIFPTLSGAPGAPAGTPSSAGGYAAAGTPSVPPSYPAGTSSSAPAGSGLPVGPSFSASTFTGAASSVSNSFLFAGVAAVAAVLFA</sequence>
<dbReference type="AlphaFoldDB" id="A0A232M5F2"/>
<feature type="region of interest" description="Disordered" evidence="1">
    <location>
        <begin position="166"/>
        <end position="195"/>
    </location>
</feature>
<feature type="region of interest" description="Disordered" evidence="1">
    <location>
        <begin position="90"/>
        <end position="125"/>
    </location>
</feature>
<name>A0A232M5F2_9EURO</name>
<feature type="chain" id="PRO_5011991548" evidence="2">
    <location>
        <begin position="17"/>
        <end position="237"/>
    </location>
</feature>
<reference evidence="3 4" key="1">
    <citation type="journal article" date="2015" name="Environ. Microbiol.">
        <title>Metagenome sequence of Elaphomyces granulatus from sporocarp tissue reveals Ascomycota ectomycorrhizal fingerprints of genome expansion and a Proteobacteria-rich microbiome.</title>
        <authorList>
            <person name="Quandt C.A."/>
            <person name="Kohler A."/>
            <person name="Hesse C.N."/>
            <person name="Sharpton T.J."/>
            <person name="Martin F."/>
            <person name="Spatafora J.W."/>
        </authorList>
    </citation>
    <scope>NUCLEOTIDE SEQUENCE [LARGE SCALE GENOMIC DNA]</scope>
    <source>
        <strain evidence="3 4">OSC145934</strain>
    </source>
</reference>
<evidence type="ECO:0000256" key="1">
    <source>
        <dbReference type="SAM" id="MobiDB-lite"/>
    </source>
</evidence>
<protein>
    <submittedName>
        <fullName evidence="3">Uncharacterized protein</fullName>
    </submittedName>
</protein>
<feature type="signal peptide" evidence="2">
    <location>
        <begin position="1"/>
        <end position="16"/>
    </location>
</feature>
<keyword evidence="2" id="KW-0732">Signal</keyword>
<proteinExistence type="predicted"/>
<evidence type="ECO:0000313" key="4">
    <source>
        <dbReference type="Proteomes" id="UP000243515"/>
    </source>
</evidence>
<dbReference type="Proteomes" id="UP000243515">
    <property type="component" value="Unassembled WGS sequence"/>
</dbReference>
<accession>A0A232M5F2</accession>
<dbReference type="OrthoDB" id="4526958at2759"/>
<comment type="caution">
    <text evidence="3">The sequence shown here is derived from an EMBL/GenBank/DDBJ whole genome shotgun (WGS) entry which is preliminary data.</text>
</comment>
<evidence type="ECO:0000256" key="2">
    <source>
        <dbReference type="SAM" id="SignalP"/>
    </source>
</evidence>
<keyword evidence="4" id="KW-1185">Reference proteome</keyword>
<organism evidence="3 4">
    <name type="scientific">Elaphomyces granulatus</name>
    <dbReference type="NCBI Taxonomy" id="519963"/>
    <lineage>
        <taxon>Eukaryota</taxon>
        <taxon>Fungi</taxon>
        <taxon>Dikarya</taxon>
        <taxon>Ascomycota</taxon>
        <taxon>Pezizomycotina</taxon>
        <taxon>Eurotiomycetes</taxon>
        <taxon>Eurotiomycetidae</taxon>
        <taxon>Eurotiales</taxon>
        <taxon>Elaphomycetaceae</taxon>
        <taxon>Elaphomyces</taxon>
    </lineage>
</organism>
<gene>
    <name evidence="3" type="ORF">Egran_00616</name>
</gene>
<dbReference type="EMBL" id="NPHW01002378">
    <property type="protein sequence ID" value="OXV11623.1"/>
    <property type="molecule type" value="Genomic_DNA"/>
</dbReference>